<sequence length="121" mass="14090">MNSKRFVVQEHWASHYHFDFRLEMDGVLKSCAVPKGVPEKSGVRHLAIAVEDHALDYIDFEGEISEGYGAGTVKIFDKGEYELIKRSEHSLIFELRGKMLKGKYKMMKFKEPDQYLLFMIK</sequence>
<name>A0A8J8CEU8_9ARCH</name>
<evidence type="ECO:0000313" key="3">
    <source>
        <dbReference type="Proteomes" id="UP000768163"/>
    </source>
</evidence>
<gene>
    <name evidence="2" type="ORF">GW910_04775</name>
</gene>
<reference evidence="2" key="1">
    <citation type="submission" date="2019-11" db="EMBL/GenBank/DDBJ databases">
        <title>Lipid analysis of CO2-rich subsurface aquifers suggests an autotrophy-based deep biosphere with lysolipids enriched in CPR bacteria.</title>
        <authorList>
            <person name="Probst A.J."/>
            <person name="Elling F.J."/>
            <person name="Castelle C.J."/>
            <person name="Zhu Q."/>
            <person name="Elvert M."/>
            <person name="Birarda G."/>
            <person name="Holman H.-Y."/>
            <person name="Lane K.R."/>
            <person name="Ladd B."/>
            <person name="Ryan M.C."/>
            <person name="Woyke T."/>
            <person name="Hinrichs K.-U."/>
            <person name="Banfield J.F."/>
        </authorList>
    </citation>
    <scope>NUCLEOTIDE SEQUENCE</scope>
    <source>
        <strain evidence="2">CG_2015-01_33_1645</strain>
    </source>
</reference>
<proteinExistence type="predicted"/>
<organism evidence="2 3">
    <name type="scientific">Candidatus Altarchaeum hamiconexum</name>
    <dbReference type="NCBI Taxonomy" id="1803513"/>
    <lineage>
        <taxon>Archaea</taxon>
        <taxon>Candidatus Altarchaeota</taxon>
        <taxon>Candidatus Altiarchaeia</taxon>
        <taxon>Candidatus Altarchaeales</taxon>
        <taxon>Candidatus Altarchaeaceae</taxon>
        <taxon>Candidatus Altarchaeum</taxon>
    </lineage>
</organism>
<evidence type="ECO:0000313" key="2">
    <source>
        <dbReference type="EMBL" id="NCN65355.1"/>
    </source>
</evidence>
<evidence type="ECO:0000259" key="1">
    <source>
        <dbReference type="Pfam" id="PF13298"/>
    </source>
</evidence>
<comment type="caution">
    <text evidence="2">The sequence shown here is derived from an EMBL/GenBank/DDBJ whole genome shotgun (WGS) entry which is preliminary data.</text>
</comment>
<accession>A0A8J8CEU8</accession>
<dbReference type="Pfam" id="PF13298">
    <property type="entry name" value="LigD_N"/>
    <property type="match status" value="1"/>
</dbReference>
<feature type="domain" description="DNA ligase D 3'-phosphoesterase" evidence="1">
    <location>
        <begin position="9"/>
        <end position="108"/>
    </location>
</feature>
<protein>
    <submittedName>
        <fullName evidence="2">3'-phosphoesterase</fullName>
    </submittedName>
</protein>
<dbReference type="Proteomes" id="UP000768163">
    <property type="component" value="Unassembled WGS sequence"/>
</dbReference>
<dbReference type="AlphaFoldDB" id="A0A8J8CEU8"/>
<dbReference type="PANTHER" id="PTHR39465:SF1">
    <property type="entry name" value="DNA LIGASE D 3'-PHOSPHOESTERASE DOMAIN-CONTAINING PROTEIN"/>
    <property type="match status" value="1"/>
</dbReference>
<dbReference type="InterPro" id="IPR014144">
    <property type="entry name" value="LigD_PE_domain"/>
</dbReference>
<dbReference type="PANTHER" id="PTHR39465">
    <property type="entry name" value="DNA LIGASE D, 3'-PHOSPHOESTERASE DOMAIN"/>
    <property type="match status" value="1"/>
</dbReference>
<dbReference type="EMBL" id="JAACVF010000127">
    <property type="protein sequence ID" value="NCN65355.1"/>
    <property type="molecule type" value="Genomic_DNA"/>
</dbReference>